<dbReference type="InParanoid" id="A0A0C2ZMC7"/>
<protein>
    <submittedName>
        <fullName evidence="2">Uncharacterized protein</fullName>
    </submittedName>
</protein>
<dbReference type="HOGENOM" id="CLU_2307701_0_0_1"/>
<organism evidence="2 3">
    <name type="scientific">Scleroderma citrinum Foug A</name>
    <dbReference type="NCBI Taxonomy" id="1036808"/>
    <lineage>
        <taxon>Eukaryota</taxon>
        <taxon>Fungi</taxon>
        <taxon>Dikarya</taxon>
        <taxon>Basidiomycota</taxon>
        <taxon>Agaricomycotina</taxon>
        <taxon>Agaricomycetes</taxon>
        <taxon>Agaricomycetidae</taxon>
        <taxon>Boletales</taxon>
        <taxon>Sclerodermatineae</taxon>
        <taxon>Sclerodermataceae</taxon>
        <taxon>Scleroderma</taxon>
    </lineage>
</organism>
<keyword evidence="3" id="KW-1185">Reference proteome</keyword>
<dbReference type="EMBL" id="KN822171">
    <property type="protein sequence ID" value="KIM53777.1"/>
    <property type="molecule type" value="Genomic_DNA"/>
</dbReference>
<evidence type="ECO:0000256" key="1">
    <source>
        <dbReference type="SAM" id="MobiDB-lite"/>
    </source>
</evidence>
<reference evidence="2 3" key="1">
    <citation type="submission" date="2014-04" db="EMBL/GenBank/DDBJ databases">
        <authorList>
            <consortium name="DOE Joint Genome Institute"/>
            <person name="Kuo A."/>
            <person name="Kohler A."/>
            <person name="Nagy L.G."/>
            <person name="Floudas D."/>
            <person name="Copeland A."/>
            <person name="Barry K.W."/>
            <person name="Cichocki N."/>
            <person name="Veneault-Fourrey C."/>
            <person name="LaButti K."/>
            <person name="Lindquist E.A."/>
            <person name="Lipzen A."/>
            <person name="Lundell T."/>
            <person name="Morin E."/>
            <person name="Murat C."/>
            <person name="Sun H."/>
            <person name="Tunlid A."/>
            <person name="Henrissat B."/>
            <person name="Grigoriev I.V."/>
            <person name="Hibbett D.S."/>
            <person name="Martin F."/>
            <person name="Nordberg H.P."/>
            <person name="Cantor M.N."/>
            <person name="Hua S.X."/>
        </authorList>
    </citation>
    <scope>NUCLEOTIDE SEQUENCE [LARGE SCALE GENOMIC DNA]</scope>
    <source>
        <strain evidence="2 3">Foug A</strain>
    </source>
</reference>
<dbReference type="AlphaFoldDB" id="A0A0C2ZMC7"/>
<feature type="compositionally biased region" description="Basic and acidic residues" evidence="1">
    <location>
        <begin position="70"/>
        <end position="81"/>
    </location>
</feature>
<evidence type="ECO:0000313" key="3">
    <source>
        <dbReference type="Proteomes" id="UP000053989"/>
    </source>
</evidence>
<name>A0A0C2ZMC7_9AGAM</name>
<proteinExistence type="predicted"/>
<dbReference type="Proteomes" id="UP000053989">
    <property type="component" value="Unassembled WGS sequence"/>
</dbReference>
<sequence length="100" mass="11164">MTKWSVSGEKQKGESSVVSPRKGKKQKCMKRVMADVASVKKIEAALRGLMTVGPLQQQSSELITELGEPELVRDKGKARAVEDEEEESDQEDRDEDETNE</sequence>
<accession>A0A0C2ZMC7</accession>
<evidence type="ECO:0000313" key="2">
    <source>
        <dbReference type="EMBL" id="KIM53777.1"/>
    </source>
</evidence>
<feature type="compositionally biased region" description="Acidic residues" evidence="1">
    <location>
        <begin position="82"/>
        <end position="100"/>
    </location>
</feature>
<reference evidence="3" key="2">
    <citation type="submission" date="2015-01" db="EMBL/GenBank/DDBJ databases">
        <title>Evolutionary Origins and Diversification of the Mycorrhizal Mutualists.</title>
        <authorList>
            <consortium name="DOE Joint Genome Institute"/>
            <consortium name="Mycorrhizal Genomics Consortium"/>
            <person name="Kohler A."/>
            <person name="Kuo A."/>
            <person name="Nagy L.G."/>
            <person name="Floudas D."/>
            <person name="Copeland A."/>
            <person name="Barry K.W."/>
            <person name="Cichocki N."/>
            <person name="Veneault-Fourrey C."/>
            <person name="LaButti K."/>
            <person name="Lindquist E.A."/>
            <person name="Lipzen A."/>
            <person name="Lundell T."/>
            <person name="Morin E."/>
            <person name="Murat C."/>
            <person name="Riley R."/>
            <person name="Ohm R."/>
            <person name="Sun H."/>
            <person name="Tunlid A."/>
            <person name="Henrissat B."/>
            <person name="Grigoriev I.V."/>
            <person name="Hibbett D.S."/>
            <person name="Martin F."/>
        </authorList>
    </citation>
    <scope>NUCLEOTIDE SEQUENCE [LARGE SCALE GENOMIC DNA]</scope>
    <source>
        <strain evidence="3">Foug A</strain>
    </source>
</reference>
<feature type="region of interest" description="Disordered" evidence="1">
    <location>
        <begin position="1"/>
        <end position="29"/>
    </location>
</feature>
<gene>
    <name evidence="2" type="ORF">SCLCIDRAFT_31648</name>
</gene>
<feature type="region of interest" description="Disordered" evidence="1">
    <location>
        <begin position="54"/>
        <end position="100"/>
    </location>
</feature>